<dbReference type="InterPro" id="IPR036640">
    <property type="entry name" value="ABC1_TM_sf"/>
</dbReference>
<dbReference type="PANTHER" id="PTHR24223:SF356">
    <property type="entry name" value="ATP-BINDING CASSETTE TRANSPORTER ABC4"/>
    <property type="match status" value="1"/>
</dbReference>
<dbReference type="FunFam" id="3.40.50.300:FF:000838">
    <property type="entry name" value="ABC multidrug transporter (Eurofung)"/>
    <property type="match status" value="1"/>
</dbReference>
<evidence type="ECO:0000256" key="1">
    <source>
        <dbReference type="ARBA" id="ARBA00004141"/>
    </source>
</evidence>
<evidence type="ECO:0000256" key="8">
    <source>
        <dbReference type="SAM" id="MobiDB-lite"/>
    </source>
</evidence>
<dbReference type="CDD" id="cd18596">
    <property type="entry name" value="ABC_6TM_VMR1_D1_like"/>
    <property type="match status" value="1"/>
</dbReference>
<protein>
    <submittedName>
        <fullName evidence="12">ABC multidrug transporter, putative</fullName>
    </submittedName>
</protein>
<dbReference type="SMART" id="SM00382">
    <property type="entry name" value="AAA"/>
    <property type="match status" value="2"/>
</dbReference>
<feature type="region of interest" description="Disordered" evidence="8">
    <location>
        <begin position="932"/>
        <end position="955"/>
    </location>
</feature>
<feature type="domain" description="ABC transmembrane type-1" evidence="11">
    <location>
        <begin position="1002"/>
        <end position="1278"/>
    </location>
</feature>
<feature type="transmembrane region" description="Helical" evidence="9">
    <location>
        <begin position="262"/>
        <end position="281"/>
    </location>
</feature>
<dbReference type="Gene3D" id="3.40.50.300">
    <property type="entry name" value="P-loop containing nucleotide triphosphate hydrolases"/>
    <property type="match status" value="2"/>
</dbReference>
<dbReference type="InterPro" id="IPR050173">
    <property type="entry name" value="ABC_transporter_C-like"/>
</dbReference>
<feature type="transmembrane region" description="Helical" evidence="9">
    <location>
        <begin position="380"/>
        <end position="404"/>
    </location>
</feature>
<dbReference type="PROSITE" id="PS50893">
    <property type="entry name" value="ABC_TRANSPORTER_2"/>
    <property type="match status" value="2"/>
</dbReference>
<evidence type="ECO:0000256" key="2">
    <source>
        <dbReference type="ARBA" id="ARBA00022448"/>
    </source>
</evidence>
<evidence type="ECO:0000259" key="11">
    <source>
        <dbReference type="PROSITE" id="PS50929"/>
    </source>
</evidence>
<keyword evidence="7 9" id="KW-0472">Membrane</keyword>
<feature type="domain" description="ABC transporter" evidence="10">
    <location>
        <begin position="708"/>
        <end position="931"/>
    </location>
</feature>
<evidence type="ECO:0000259" key="10">
    <source>
        <dbReference type="PROSITE" id="PS50893"/>
    </source>
</evidence>
<feature type="transmembrane region" description="Helical" evidence="9">
    <location>
        <begin position="171"/>
        <end position="192"/>
    </location>
</feature>
<feature type="transmembrane region" description="Helical" evidence="9">
    <location>
        <begin position="1125"/>
        <end position="1153"/>
    </location>
</feature>
<proteinExistence type="predicted"/>
<feature type="compositionally biased region" description="Basic residues" evidence="8">
    <location>
        <begin position="482"/>
        <end position="491"/>
    </location>
</feature>
<dbReference type="PANTHER" id="PTHR24223">
    <property type="entry name" value="ATP-BINDING CASSETTE SUB-FAMILY C"/>
    <property type="match status" value="1"/>
</dbReference>
<keyword evidence="4" id="KW-0547">Nucleotide-binding</keyword>
<dbReference type="EMBL" id="DS499594">
    <property type="protein sequence ID" value="EDP56905.1"/>
    <property type="molecule type" value="Genomic_DNA"/>
</dbReference>
<feature type="domain" description="ABC transporter" evidence="10">
    <location>
        <begin position="1320"/>
        <end position="1566"/>
    </location>
</feature>
<evidence type="ECO:0000256" key="5">
    <source>
        <dbReference type="ARBA" id="ARBA00022840"/>
    </source>
</evidence>
<dbReference type="CDD" id="cd03244">
    <property type="entry name" value="ABCC_MRP_domain2"/>
    <property type="match status" value="1"/>
</dbReference>
<feature type="transmembrane region" description="Helical" evidence="9">
    <location>
        <begin position="410"/>
        <end position="427"/>
    </location>
</feature>
<keyword evidence="13" id="KW-1185">Reference proteome</keyword>
<dbReference type="PROSITE" id="PS00211">
    <property type="entry name" value="ABC_TRANSPORTER_1"/>
    <property type="match status" value="2"/>
</dbReference>
<dbReference type="Pfam" id="PF00005">
    <property type="entry name" value="ABC_tran"/>
    <property type="match status" value="2"/>
</dbReference>
<dbReference type="OrthoDB" id="6500128at2759"/>
<dbReference type="SUPFAM" id="SSF52540">
    <property type="entry name" value="P-loop containing nucleoside triphosphate hydrolases"/>
    <property type="match status" value="2"/>
</dbReference>
<keyword evidence="6 9" id="KW-1133">Transmembrane helix</keyword>
<evidence type="ECO:0000313" key="12">
    <source>
        <dbReference type="EMBL" id="EDP56905.1"/>
    </source>
</evidence>
<reference evidence="12 13" key="1">
    <citation type="journal article" date="2008" name="PLoS Genet.">
        <title>Genomic islands in the pathogenic filamentous fungus Aspergillus fumigatus.</title>
        <authorList>
            <person name="Fedorova N.D."/>
            <person name="Khaldi N."/>
            <person name="Joardar V.S."/>
            <person name="Maiti R."/>
            <person name="Amedeo P."/>
            <person name="Anderson M.J."/>
            <person name="Crabtree J."/>
            <person name="Silva J.C."/>
            <person name="Badger J.H."/>
            <person name="Albarraq A."/>
            <person name="Angiuoli S."/>
            <person name="Bussey H."/>
            <person name="Bowyer P."/>
            <person name="Cotty P.J."/>
            <person name="Dyer P.S."/>
            <person name="Egan A."/>
            <person name="Galens K."/>
            <person name="Fraser-Liggett C.M."/>
            <person name="Haas B.J."/>
            <person name="Inman J.M."/>
            <person name="Kent R."/>
            <person name="Lemieux S."/>
            <person name="Malavazi I."/>
            <person name="Orvis J."/>
            <person name="Roemer T."/>
            <person name="Ronning C.M."/>
            <person name="Sundaram J.P."/>
            <person name="Sutton G."/>
            <person name="Turner G."/>
            <person name="Venter J.C."/>
            <person name="White O.R."/>
            <person name="Whitty B.R."/>
            <person name="Youngman P."/>
            <person name="Wolfe K.H."/>
            <person name="Goldman G.H."/>
            <person name="Wortman J.R."/>
            <person name="Jiang B."/>
            <person name="Denning D.W."/>
            <person name="Nierman W.C."/>
        </authorList>
    </citation>
    <scope>NUCLEOTIDE SEQUENCE [LARGE SCALE GENOMIC DNA]</scope>
    <source>
        <strain evidence="13">CBS 144.89 / FGSC A1163 / CEA10</strain>
    </source>
</reference>
<dbReference type="Gene3D" id="1.20.1560.10">
    <property type="entry name" value="ABC transporter type 1, transmembrane domain"/>
    <property type="match status" value="2"/>
</dbReference>
<accession>B0XP01</accession>
<dbReference type="InterPro" id="IPR011527">
    <property type="entry name" value="ABC1_TM_dom"/>
</dbReference>
<keyword evidence="2" id="KW-0813">Transport</keyword>
<dbReference type="SUPFAM" id="SSF90123">
    <property type="entry name" value="ABC transporter transmembrane region"/>
    <property type="match status" value="2"/>
</dbReference>
<dbReference type="PROSITE" id="PS50929">
    <property type="entry name" value="ABC_TM1F"/>
    <property type="match status" value="2"/>
</dbReference>
<evidence type="ECO:0000256" key="4">
    <source>
        <dbReference type="ARBA" id="ARBA00022741"/>
    </source>
</evidence>
<dbReference type="InterPro" id="IPR017871">
    <property type="entry name" value="ABC_transporter-like_CS"/>
</dbReference>
<comment type="subcellular location">
    <subcellularLocation>
        <location evidence="1">Membrane</location>
        <topology evidence="1">Multi-pass membrane protein</topology>
    </subcellularLocation>
</comment>
<dbReference type="InterPro" id="IPR003593">
    <property type="entry name" value="AAA+_ATPase"/>
</dbReference>
<dbReference type="CDD" id="cd18604">
    <property type="entry name" value="ABC_6TM_VMR1_D2_like"/>
    <property type="match status" value="1"/>
</dbReference>
<feature type="region of interest" description="Disordered" evidence="8">
    <location>
        <begin position="468"/>
        <end position="493"/>
    </location>
</feature>
<dbReference type="Pfam" id="PF00664">
    <property type="entry name" value="ABC_membrane"/>
    <property type="match status" value="2"/>
</dbReference>
<feature type="transmembrane region" description="Helical" evidence="9">
    <location>
        <begin position="515"/>
        <end position="533"/>
    </location>
</feature>
<dbReference type="FunFam" id="3.40.50.300:FF:002039">
    <property type="entry name" value="ABC multidrug transporter, putative"/>
    <property type="match status" value="1"/>
</dbReference>
<dbReference type="InterPro" id="IPR027417">
    <property type="entry name" value="P-loop_NTPase"/>
</dbReference>
<dbReference type="FunFam" id="1.20.1560.10:FF:000188">
    <property type="entry name" value="ABC multidrug transporter, putative"/>
    <property type="match status" value="1"/>
</dbReference>
<evidence type="ECO:0000256" key="6">
    <source>
        <dbReference type="ARBA" id="ARBA00022989"/>
    </source>
</evidence>
<dbReference type="PhylomeDB" id="B0XP01"/>
<dbReference type="InterPro" id="IPR003439">
    <property type="entry name" value="ABC_transporter-like_ATP-bd"/>
</dbReference>
<dbReference type="Proteomes" id="UP000001699">
    <property type="component" value="Unassembled WGS sequence"/>
</dbReference>
<keyword evidence="3 9" id="KW-0812">Transmembrane</keyword>
<keyword evidence="5" id="KW-0067">ATP-binding</keyword>
<sequence>MTRFPGLSPWSATSAKTSSPVQLQVALQPAIALFDCLSSLLFDPVFLLCLQETKLDDCQVVNLTKYTSFCFPMLHSSAMELLPGVSQFVIAPMTSQDISAFDDSGQVQRALWQYRTQKLSAFVATGNLHLGAVSASCLVIILSTCVQYAVRVFKEKPRGHIDATSAIPETSVPLPFALAHLAAAMAACGLSLGESHRRGDWKQFIFFSYTVLLAVARLCFKRVIHGIHFHRHLNMMTLVALSLAIAKDLVPMVIVGSTYRPTAFASASLACVAAMLVIVLASPRPRPLISDAEIHDAQAKADVSPEETCSLFSYYCSYEWITYVIFRGCQRDLTMDDLPPLPSYDEPLKWLEKIKKQRQKGGKTFRTLCRLLKTEIKGMVCWAAATSVADFFAPFSMLRLLAYLEDPTGAVVHPALWISLLFIGPMMRSFCYQQYIFTATRLLVRVNISLVQDIYHKAMRSYIYDDSVHSHGRPHPQESARHKAHTPKRTSKTNQANVTSLMSYDVDAIYNSRDIFYVATAVPISTTIAMVFLYRMLGWPSLFGVLTLCCLTPLPALASRRVSRIQQSVMRATDIRLARISEYLNSIRTLKFFGWEPAAVASINEIRNVEQRRLWRRSVFAAAISMAGDLLPMMSLLVMFSVVVFFTDRPLRAPVAFTSLSIMETLRSQFVWLSNISRYSAQGAESLRRVDHFFDTAGEIRRHPDGPLELKHATFRRTPIADFRLHDISVSFKQSALNVVAGPTGSGKTSLLLSLLGETVLESGTATCPQDVAYVPQSPWLQNDTIRQNIIFYSSFDEARYNTVIEASGLIQDLQQLPAGDLTLVGERGTSLSGGQKQRVSLARALYSRSSTLLLDDIFSALDTHTTTLVYDKCFRSGLLADRTVVLVTHLPAALKDADQIVQLNHGRASVIKTASESSRAQTRSVLDLVEGSEQDAATSGPPTTAEGSSTESEATVNVLPFADQSVQTSRIVKEMSATGRVPRTLFLRYMLLFGGVSYAMAMMLATVTVQFAYFSITYWLSIWTSAYEKYDHPNSLFYLAVYAAAIVSFLLLQITNNLLYQHGSWTAAKKMHRKLVEAVLSAPISWFDENPIGRAINRFGNDTRSMDTVLIDWLRMSIENGLRFLLRIASIASIMPIFGLPAAVVCTIGFLIGEMYTRAQISIKRLCSINYSPIFSHFTDSLAGMTVIRAREGMTGVFQRLLAEKLAVHARSAEAQYNCNRWVSVRSDLCAASVAASAGCVAYFWSGSAGLVGFSLTNAIGLSQTILTLVRTMNELEVELNSFQRISEYAEIEPEEKPIDKERAKADTVPASWPTQGRVEFHSVSARYKPEGPDVLRNVSFVANPGERIGIVGRTGSGKSTLGLSLLRVVHLTSGSITIDGLDISQIHLHRLRTSVTLIPQEPVLFSGDVQSNLDPFGEASETELHSALSACTSIQVHGGPAGEAGTNKPTTRALTLDTPIAANGENFSQGQRQVLSIARAVCRRSKVVLLDEATASVDHETDMHMQKLLRSMFPDSTIIAIAHRLRTIMDYDRVLVMAEGEIIEYVHPLSVLFIMGLFTEANFGRNDSPANLIKKQGVFWSMLQNTGEYDELVQMVRE</sequence>
<feature type="transmembrane region" description="Helical" evidence="9">
    <location>
        <begin position="128"/>
        <end position="150"/>
    </location>
</feature>
<dbReference type="GO" id="GO:0016887">
    <property type="term" value="F:ATP hydrolysis activity"/>
    <property type="evidence" value="ECO:0007669"/>
    <property type="project" value="InterPro"/>
</dbReference>
<gene>
    <name evidence="12" type="ORF">AFUB_016270</name>
</gene>
<dbReference type="GO" id="GO:0140359">
    <property type="term" value="F:ABC-type transporter activity"/>
    <property type="evidence" value="ECO:0007669"/>
    <property type="project" value="InterPro"/>
</dbReference>
<dbReference type="HOGENOM" id="CLU_000604_27_6_1"/>
<feature type="transmembrane region" description="Helical" evidence="9">
    <location>
        <begin position="204"/>
        <end position="220"/>
    </location>
</feature>
<evidence type="ECO:0000256" key="7">
    <source>
        <dbReference type="ARBA" id="ARBA00023136"/>
    </source>
</evidence>
<evidence type="ECO:0000313" key="13">
    <source>
        <dbReference type="Proteomes" id="UP000001699"/>
    </source>
</evidence>
<organism evidence="12 13">
    <name type="scientific">Aspergillus fumigatus (strain CBS 144.89 / FGSC A1163 / CEA10)</name>
    <name type="common">Neosartorya fumigata</name>
    <dbReference type="NCBI Taxonomy" id="451804"/>
    <lineage>
        <taxon>Eukaryota</taxon>
        <taxon>Fungi</taxon>
        <taxon>Dikarya</taxon>
        <taxon>Ascomycota</taxon>
        <taxon>Pezizomycotina</taxon>
        <taxon>Eurotiomycetes</taxon>
        <taxon>Eurotiomycetidae</taxon>
        <taxon>Eurotiales</taxon>
        <taxon>Aspergillaceae</taxon>
        <taxon>Aspergillus</taxon>
        <taxon>Aspergillus subgen. Fumigati</taxon>
    </lineage>
</organism>
<feature type="transmembrane region" description="Helical" evidence="9">
    <location>
        <begin position="539"/>
        <end position="558"/>
    </location>
</feature>
<feature type="transmembrane region" description="Helical" evidence="9">
    <location>
        <begin position="990"/>
        <end position="1017"/>
    </location>
</feature>
<dbReference type="CDD" id="cd03250">
    <property type="entry name" value="ABCC_MRP_domain1"/>
    <property type="match status" value="1"/>
</dbReference>
<feature type="domain" description="ABC transmembrane type-1" evidence="11">
    <location>
        <begin position="378"/>
        <end position="682"/>
    </location>
</feature>
<feature type="transmembrane region" description="Helical" evidence="9">
    <location>
        <begin position="1037"/>
        <end position="1061"/>
    </location>
</feature>
<feature type="transmembrane region" description="Helical" evidence="9">
    <location>
        <begin position="232"/>
        <end position="256"/>
    </location>
</feature>
<name>B0XP01_ASPFC</name>
<evidence type="ECO:0000256" key="9">
    <source>
        <dbReference type="SAM" id="Phobius"/>
    </source>
</evidence>
<feature type="transmembrane region" description="Helical" evidence="9">
    <location>
        <begin position="619"/>
        <end position="647"/>
    </location>
</feature>
<dbReference type="FunFam" id="1.20.1560.10:FF:000190">
    <property type="entry name" value="ABC multidrug transporter, putative"/>
    <property type="match status" value="1"/>
</dbReference>
<evidence type="ECO:0000256" key="3">
    <source>
        <dbReference type="ARBA" id="ARBA00022692"/>
    </source>
</evidence>
<dbReference type="GO" id="GO:0005524">
    <property type="term" value="F:ATP binding"/>
    <property type="evidence" value="ECO:0007669"/>
    <property type="project" value="UniProtKB-KW"/>
</dbReference>
<feature type="compositionally biased region" description="Polar residues" evidence="8">
    <location>
        <begin position="936"/>
        <end position="955"/>
    </location>
</feature>
<dbReference type="GO" id="GO:0016020">
    <property type="term" value="C:membrane"/>
    <property type="evidence" value="ECO:0007669"/>
    <property type="project" value="UniProtKB-SubCell"/>
</dbReference>